<name>A0ABT7MTM7_9MICO</name>
<comment type="cofactor">
    <cofactor evidence="2">
        <name>Mg(2+)</name>
        <dbReference type="ChEBI" id="CHEBI:18420"/>
    </cofactor>
</comment>
<dbReference type="SFLD" id="SFLDF00111">
    <property type="entry name" value="L-fuconate_dehydratase"/>
    <property type="match status" value="1"/>
</dbReference>
<evidence type="ECO:0000256" key="2">
    <source>
        <dbReference type="ARBA" id="ARBA00001946"/>
    </source>
</evidence>
<dbReference type="PROSITE" id="PS00909">
    <property type="entry name" value="MR_MLE_2"/>
    <property type="match status" value="1"/>
</dbReference>
<sequence>MSVITAVDTIDIRFPTSLSLDGSDAMNPDPDYSAAYVVIRTDAPDGLEGHAFVFTIGRGNEVAVAAIEALWPLLLGRDLEALFSDMGATARSLTDDSQLRWLGPEKGVMHMAIGAVVNALWDLRAKRAGEPLWLHLSRLSPAAIVSLVDFRYLSDALTPVEALEILEAAEPGREARIEQLRTAGYPAYTTSPGWLGYSDEKLARLCREAVDQGFPQIKLKVGGNLADDLRRMRVAREVVGDDYPIAIDANQRWDVATAIEWIAALAPFRPAWVEEPTSPDDILGHAAIACAIAPIPVATGEHVQNRIVFKQLLQAEAMGVMQIDAARVGGVNENIANLLLAAKFGVPVCPHAGGVGLCEAVQHLSMFDFVAVSGSMTGRMIEYVDHLHEHFEAPVELRDARYVAPSAPGAGTEMRRASIERHTWRGAFETEEKETMQ</sequence>
<dbReference type="InterPro" id="IPR046945">
    <property type="entry name" value="RHMD-like"/>
</dbReference>
<evidence type="ECO:0000256" key="5">
    <source>
        <dbReference type="ARBA" id="ARBA00022842"/>
    </source>
</evidence>
<keyword evidence="10" id="KW-1185">Reference proteome</keyword>
<dbReference type="Pfam" id="PF13378">
    <property type="entry name" value="MR_MLE_C"/>
    <property type="match status" value="1"/>
</dbReference>
<dbReference type="InterPro" id="IPR029065">
    <property type="entry name" value="Enolase_C-like"/>
</dbReference>
<feature type="compositionally biased region" description="Basic and acidic residues" evidence="7">
    <location>
        <begin position="413"/>
        <end position="437"/>
    </location>
</feature>
<dbReference type="SMART" id="SM00922">
    <property type="entry name" value="MR_MLE"/>
    <property type="match status" value="1"/>
</dbReference>
<dbReference type="InterPro" id="IPR036849">
    <property type="entry name" value="Enolase-like_C_sf"/>
</dbReference>
<dbReference type="InterPro" id="IPR029017">
    <property type="entry name" value="Enolase-like_N"/>
</dbReference>
<evidence type="ECO:0000256" key="6">
    <source>
        <dbReference type="ARBA" id="ARBA00023239"/>
    </source>
</evidence>
<comment type="caution">
    <text evidence="9">The sequence shown here is derived from an EMBL/GenBank/DDBJ whole genome shotgun (WGS) entry which is preliminary data.</text>
</comment>
<evidence type="ECO:0000313" key="9">
    <source>
        <dbReference type="EMBL" id="MDL9977800.1"/>
    </source>
</evidence>
<dbReference type="EMBL" id="JASXSZ010000001">
    <property type="protein sequence ID" value="MDL9977800.1"/>
    <property type="molecule type" value="Genomic_DNA"/>
</dbReference>
<feature type="domain" description="Mandelate racemase/muconate lactonizing enzyme C-terminal" evidence="8">
    <location>
        <begin position="199"/>
        <end position="295"/>
    </location>
</feature>
<dbReference type="Proteomes" id="UP001235064">
    <property type="component" value="Unassembled WGS sequence"/>
</dbReference>
<dbReference type="SFLD" id="SFLDG00179">
    <property type="entry name" value="mandelate_racemase"/>
    <property type="match status" value="1"/>
</dbReference>
<dbReference type="InterPro" id="IPR018110">
    <property type="entry name" value="Mandel_Rmase/mucon_lact_enz_CS"/>
</dbReference>
<evidence type="ECO:0000256" key="7">
    <source>
        <dbReference type="SAM" id="MobiDB-lite"/>
    </source>
</evidence>
<accession>A0ABT7MTM7</accession>
<evidence type="ECO:0000256" key="1">
    <source>
        <dbReference type="ARBA" id="ARBA00001737"/>
    </source>
</evidence>
<comment type="catalytic activity">
    <reaction evidence="1">
        <text>L-fuconate = 2-dehydro-3-deoxy-L-fuconate + H2O</text>
        <dbReference type="Rhea" id="RHEA:22772"/>
        <dbReference type="ChEBI" id="CHEBI:15377"/>
        <dbReference type="ChEBI" id="CHEBI:21291"/>
        <dbReference type="ChEBI" id="CHEBI:37448"/>
        <dbReference type="EC" id="4.2.1.68"/>
    </reaction>
</comment>
<protein>
    <recommendedName>
        <fullName evidence="3">L-fuconate dehydratase</fullName>
        <ecNumber evidence="3">4.2.1.68</ecNumber>
    </recommendedName>
</protein>
<feature type="region of interest" description="Disordered" evidence="7">
    <location>
        <begin position="407"/>
        <end position="437"/>
    </location>
</feature>
<keyword evidence="6" id="KW-0456">Lyase</keyword>
<dbReference type="InterPro" id="IPR034610">
    <property type="entry name" value="L-fuconate_dehydratase"/>
</dbReference>
<dbReference type="InterPro" id="IPR013341">
    <property type="entry name" value="Mandelate_racemase_N_dom"/>
</dbReference>
<evidence type="ECO:0000256" key="3">
    <source>
        <dbReference type="ARBA" id="ARBA00013142"/>
    </source>
</evidence>
<dbReference type="SUPFAM" id="SSF54826">
    <property type="entry name" value="Enolase N-terminal domain-like"/>
    <property type="match status" value="1"/>
</dbReference>
<keyword evidence="4" id="KW-0479">Metal-binding</keyword>
<proteinExistence type="predicted"/>
<dbReference type="PANTHER" id="PTHR13794">
    <property type="entry name" value="ENOLASE SUPERFAMILY, MANDELATE RACEMASE"/>
    <property type="match status" value="1"/>
</dbReference>
<organism evidence="9 10">
    <name type="scientific">Microbacterium candidum</name>
    <dbReference type="NCBI Taxonomy" id="3041922"/>
    <lineage>
        <taxon>Bacteria</taxon>
        <taxon>Bacillati</taxon>
        <taxon>Actinomycetota</taxon>
        <taxon>Actinomycetes</taxon>
        <taxon>Micrococcales</taxon>
        <taxon>Microbacteriaceae</taxon>
        <taxon>Microbacterium</taxon>
    </lineage>
</organism>
<dbReference type="RefSeq" id="WP_286285595.1">
    <property type="nucleotide sequence ID" value="NZ_JASXSZ010000001.1"/>
</dbReference>
<evidence type="ECO:0000259" key="8">
    <source>
        <dbReference type="SMART" id="SM00922"/>
    </source>
</evidence>
<evidence type="ECO:0000313" key="10">
    <source>
        <dbReference type="Proteomes" id="UP001235064"/>
    </source>
</evidence>
<dbReference type="Pfam" id="PF02746">
    <property type="entry name" value="MR_MLE_N"/>
    <property type="match status" value="1"/>
</dbReference>
<reference evidence="9 10" key="1">
    <citation type="submission" date="2023-06" db="EMBL/GenBank/DDBJ databases">
        <title>Microbacterium sp. nov., isolated from a waste landfill.</title>
        <authorList>
            <person name="Wen W."/>
        </authorList>
    </citation>
    <scope>NUCLEOTIDE SEQUENCE [LARGE SCALE GENOMIC DNA]</scope>
    <source>
        <strain evidence="9 10">ASV49</strain>
    </source>
</reference>
<dbReference type="PANTHER" id="PTHR13794:SF58">
    <property type="entry name" value="MITOCHONDRIAL ENOLASE SUPERFAMILY MEMBER 1"/>
    <property type="match status" value="1"/>
</dbReference>
<dbReference type="SUPFAM" id="SSF51604">
    <property type="entry name" value="Enolase C-terminal domain-like"/>
    <property type="match status" value="1"/>
</dbReference>
<evidence type="ECO:0000256" key="4">
    <source>
        <dbReference type="ARBA" id="ARBA00022723"/>
    </source>
</evidence>
<dbReference type="Gene3D" id="3.20.20.120">
    <property type="entry name" value="Enolase-like C-terminal domain"/>
    <property type="match status" value="1"/>
</dbReference>
<dbReference type="SFLD" id="SFLDS00001">
    <property type="entry name" value="Enolase"/>
    <property type="match status" value="1"/>
</dbReference>
<dbReference type="InterPro" id="IPR013342">
    <property type="entry name" value="Mandelate_racemase_C"/>
</dbReference>
<keyword evidence="5" id="KW-0460">Magnesium</keyword>
<dbReference type="Gene3D" id="3.30.390.10">
    <property type="entry name" value="Enolase-like, N-terminal domain"/>
    <property type="match status" value="1"/>
</dbReference>
<gene>
    <name evidence="9" type="ORF">QSV35_00515</name>
</gene>
<dbReference type="EC" id="4.2.1.68" evidence="3"/>